<comment type="similarity">
    <text evidence="1">Belongs to the Luc7 family.</text>
</comment>
<sequence>MASMAAQLLDELMGRNRNALPTDRTKELSYNDAEVCRYYMVRFCPHDLFHNTKADLGPCPNLHDEAVRQKYLNEAPSYTKTKFEDEFLKYCRSMLNEVERKIQKGEQRLAQSQLAKQEAGANPKTKAEEQITLLTDKISHLVKEAERLGFEGNIEQAQGLLKLSDQFKSEREALKKGEGLSFATELMLEKQMEVCKVCGAFLIVGDAPARLDDHMQGKQHVGYQKLRSAVDEITESREKARQDREMQRQKEAEDRRGRRHDDDSRRQPGKDREGSSRRRSRSRSPRHRSSNHHGDRRDRSDKSDRHRGEHERHRDKDRGHSRDHRDRKREDRPRDRDRSAHNGLKENGGGII</sequence>
<proteinExistence type="inferred from homology"/>
<evidence type="ECO:0000256" key="1">
    <source>
        <dbReference type="ARBA" id="ARBA00005655"/>
    </source>
</evidence>
<feature type="compositionally biased region" description="Basic residues" evidence="3">
    <location>
        <begin position="277"/>
        <end position="291"/>
    </location>
</feature>
<keyword evidence="5" id="KW-1185">Reference proteome</keyword>
<dbReference type="Proteomes" id="UP000076858">
    <property type="component" value="Unassembled WGS sequence"/>
</dbReference>
<dbReference type="Pfam" id="PF03194">
    <property type="entry name" value="LUC7"/>
    <property type="match status" value="1"/>
</dbReference>
<dbReference type="InterPro" id="IPR004882">
    <property type="entry name" value="Luc7-rel"/>
</dbReference>
<dbReference type="AlphaFoldDB" id="A0A164YQN1"/>
<dbReference type="OrthoDB" id="10266921at2759"/>
<dbReference type="GO" id="GO:0005685">
    <property type="term" value="C:U1 snRNP"/>
    <property type="evidence" value="ECO:0007669"/>
    <property type="project" value="InterPro"/>
</dbReference>
<accession>A0A164YQN1</accession>
<name>A0A164YQN1_9CRUS</name>
<dbReference type="GO" id="GO:0003729">
    <property type="term" value="F:mRNA binding"/>
    <property type="evidence" value="ECO:0007669"/>
    <property type="project" value="InterPro"/>
</dbReference>
<dbReference type="GO" id="GO:0006376">
    <property type="term" value="P:mRNA splice site recognition"/>
    <property type="evidence" value="ECO:0007669"/>
    <property type="project" value="InterPro"/>
</dbReference>
<dbReference type="EMBL" id="LRGB01000868">
    <property type="protein sequence ID" value="KZS15495.1"/>
    <property type="molecule type" value="Genomic_DNA"/>
</dbReference>
<protein>
    <submittedName>
        <fullName evidence="4">Putative Luc7 protein 3</fullName>
    </submittedName>
</protein>
<feature type="compositionally biased region" description="Basic and acidic residues" evidence="3">
    <location>
        <begin position="232"/>
        <end position="276"/>
    </location>
</feature>
<evidence type="ECO:0000256" key="3">
    <source>
        <dbReference type="SAM" id="MobiDB-lite"/>
    </source>
</evidence>
<dbReference type="STRING" id="35525.A0A164YQN1"/>
<feature type="region of interest" description="Disordered" evidence="3">
    <location>
        <begin position="232"/>
        <end position="352"/>
    </location>
</feature>
<dbReference type="PANTHER" id="PTHR12375">
    <property type="entry name" value="RNA-BINDING PROTEIN LUC7-RELATED"/>
    <property type="match status" value="1"/>
</dbReference>
<evidence type="ECO:0000313" key="4">
    <source>
        <dbReference type="EMBL" id="KZS15495.1"/>
    </source>
</evidence>
<comment type="caution">
    <text evidence="4">The sequence shown here is derived from an EMBL/GenBank/DDBJ whole genome shotgun (WGS) entry which is preliminary data.</text>
</comment>
<feature type="compositionally biased region" description="Basic and acidic residues" evidence="3">
    <location>
        <begin position="292"/>
        <end position="344"/>
    </location>
</feature>
<evidence type="ECO:0000256" key="2">
    <source>
        <dbReference type="SAM" id="Coils"/>
    </source>
</evidence>
<reference evidence="4 5" key="1">
    <citation type="submission" date="2016-03" db="EMBL/GenBank/DDBJ databases">
        <title>EvidentialGene: Evidence-directed Construction of Genes on Genomes.</title>
        <authorList>
            <person name="Gilbert D.G."/>
            <person name="Choi J.-H."/>
            <person name="Mockaitis K."/>
            <person name="Colbourne J."/>
            <person name="Pfrender M."/>
        </authorList>
    </citation>
    <scope>NUCLEOTIDE SEQUENCE [LARGE SCALE GENOMIC DNA]</scope>
    <source>
        <strain evidence="4 5">Xinb3</strain>
        <tissue evidence="4">Complete organism</tissue>
    </source>
</reference>
<evidence type="ECO:0000313" key="5">
    <source>
        <dbReference type="Proteomes" id="UP000076858"/>
    </source>
</evidence>
<keyword evidence="2" id="KW-0175">Coiled coil</keyword>
<gene>
    <name evidence="4" type="ORF">APZ42_018668</name>
</gene>
<organism evidence="4 5">
    <name type="scientific">Daphnia magna</name>
    <dbReference type="NCBI Taxonomy" id="35525"/>
    <lineage>
        <taxon>Eukaryota</taxon>
        <taxon>Metazoa</taxon>
        <taxon>Ecdysozoa</taxon>
        <taxon>Arthropoda</taxon>
        <taxon>Crustacea</taxon>
        <taxon>Branchiopoda</taxon>
        <taxon>Diplostraca</taxon>
        <taxon>Cladocera</taxon>
        <taxon>Anomopoda</taxon>
        <taxon>Daphniidae</taxon>
        <taxon>Daphnia</taxon>
    </lineage>
</organism>
<feature type="coiled-coil region" evidence="2">
    <location>
        <begin position="95"/>
        <end position="144"/>
    </location>
</feature>